<proteinExistence type="predicted"/>
<accession>A0A0B1ZL51</accession>
<evidence type="ECO:0000256" key="2">
    <source>
        <dbReference type="ARBA" id="ARBA00022630"/>
    </source>
</evidence>
<dbReference type="PANTHER" id="PTHR43400">
    <property type="entry name" value="FUMARATE REDUCTASE"/>
    <property type="match status" value="1"/>
</dbReference>
<dbReference type="GO" id="GO:0016491">
    <property type="term" value="F:oxidoreductase activity"/>
    <property type="evidence" value="ECO:0007669"/>
    <property type="project" value="UniProtKB-KW"/>
</dbReference>
<dbReference type="EMBL" id="JTDI01000006">
    <property type="protein sequence ID" value="KHK90044.1"/>
    <property type="molecule type" value="Genomic_DNA"/>
</dbReference>
<dbReference type="STRING" id="1348853.LK12_17980"/>
<dbReference type="Pfam" id="PF00890">
    <property type="entry name" value="FAD_binding_2"/>
    <property type="match status" value="1"/>
</dbReference>
<reference evidence="6 7" key="1">
    <citation type="submission" date="2014-10" db="EMBL/GenBank/DDBJ databases">
        <title>Genome sequence of Novosphingobium malaysiense MUSC 273(T).</title>
        <authorList>
            <person name="Lee L.-H."/>
        </authorList>
    </citation>
    <scope>NUCLEOTIDE SEQUENCE [LARGE SCALE GENOMIC DNA]</scope>
    <source>
        <strain evidence="6 7">MUSC 273</strain>
    </source>
</reference>
<sequence length="557" mass="60556">MPEALHVSEADAVQWDESADFVIVGYGGAGVSAAVEAAERGLDVLAIDRFDGGGSTAMNGGVYYAGGTSVQEEAGIEDSVEEMYKYLKTEVGDAVQDETLREFCETSPESIEWLKKHGVGFNSRAYMKKINYPDPTYYLYHSDNSLNEARQKIARSAPRGHRVQAPPKDMPTGYGVYLTGPLSKSAEDLGVRFRPQCEARQLIVDDTGSVIGLVVLEIPTGTPAWEERRKLQARANRLMTLLPPTFPGAFLTYGMANKVLAKVAKIEEKHRVSKRIRARHGVCLSAGGFIFNRPMVHHFAPQYDLGLPLGQPGDDGSGIRLGQTAGGAVGRMGKISAWRGINPPDTFPHYPMVNAEGKRYIDETLYMANIGDEMCERQDGVGFLILDKAGKKATWRELFFGKLMGFQRNPAILTMMMRSKKASTIEGLAKKLGIDPGTLRRTVEHYNRAARGEIADPLGKSAKDMSPIAEGPYYSVDVSITNNLLPMTTMTVGGLKVEERSGRVIREDGSPIDGLYAAGRTAVGICSNIYVSGLSMSDCVFSGRRAARHVAAKADGA</sequence>
<keyword evidence="7" id="KW-1185">Reference proteome</keyword>
<dbReference type="AlphaFoldDB" id="A0A0B1ZL51"/>
<dbReference type="PANTHER" id="PTHR43400:SF10">
    <property type="entry name" value="3-OXOSTEROID 1-DEHYDROGENASE"/>
    <property type="match status" value="1"/>
</dbReference>
<comment type="cofactor">
    <cofactor evidence="1">
        <name>FAD</name>
        <dbReference type="ChEBI" id="CHEBI:57692"/>
    </cofactor>
</comment>
<evidence type="ECO:0000256" key="3">
    <source>
        <dbReference type="ARBA" id="ARBA00022827"/>
    </source>
</evidence>
<dbReference type="InterPro" id="IPR050315">
    <property type="entry name" value="FAD-oxidoreductase_2"/>
</dbReference>
<dbReference type="SUPFAM" id="SSF51905">
    <property type="entry name" value="FAD/NAD(P)-binding domain"/>
    <property type="match status" value="1"/>
</dbReference>
<dbReference type="GO" id="GO:0008202">
    <property type="term" value="P:steroid metabolic process"/>
    <property type="evidence" value="ECO:0007669"/>
    <property type="project" value="UniProtKB-ARBA"/>
</dbReference>
<evidence type="ECO:0000313" key="7">
    <source>
        <dbReference type="Proteomes" id="UP000031057"/>
    </source>
</evidence>
<name>A0A0B1ZL51_9SPHN</name>
<dbReference type="Proteomes" id="UP000031057">
    <property type="component" value="Unassembled WGS sequence"/>
</dbReference>
<evidence type="ECO:0000313" key="6">
    <source>
        <dbReference type="EMBL" id="KHK90044.1"/>
    </source>
</evidence>
<organism evidence="6 7">
    <name type="scientific">Novosphingobium malaysiense</name>
    <dbReference type="NCBI Taxonomy" id="1348853"/>
    <lineage>
        <taxon>Bacteria</taxon>
        <taxon>Pseudomonadati</taxon>
        <taxon>Pseudomonadota</taxon>
        <taxon>Alphaproteobacteria</taxon>
        <taxon>Sphingomonadales</taxon>
        <taxon>Sphingomonadaceae</taxon>
        <taxon>Novosphingobium</taxon>
    </lineage>
</organism>
<keyword evidence="2" id="KW-0285">Flavoprotein</keyword>
<evidence type="ECO:0000259" key="5">
    <source>
        <dbReference type="Pfam" id="PF00890"/>
    </source>
</evidence>
<dbReference type="InterPro" id="IPR036188">
    <property type="entry name" value="FAD/NAD-bd_sf"/>
</dbReference>
<dbReference type="NCBIfam" id="NF005511">
    <property type="entry name" value="PRK07121.1-4"/>
    <property type="match status" value="1"/>
</dbReference>
<dbReference type="Gene3D" id="3.50.50.60">
    <property type="entry name" value="FAD/NAD(P)-binding domain"/>
    <property type="match status" value="3"/>
</dbReference>
<dbReference type="SUPFAM" id="SSF56425">
    <property type="entry name" value="Succinate dehydrogenase/fumarate reductase flavoprotein, catalytic domain"/>
    <property type="match status" value="1"/>
</dbReference>
<dbReference type="InterPro" id="IPR027477">
    <property type="entry name" value="Succ_DH/fumarate_Rdtase_cat_sf"/>
</dbReference>
<evidence type="ECO:0000256" key="1">
    <source>
        <dbReference type="ARBA" id="ARBA00001974"/>
    </source>
</evidence>
<evidence type="ECO:0000256" key="4">
    <source>
        <dbReference type="ARBA" id="ARBA00023002"/>
    </source>
</evidence>
<keyword evidence="4" id="KW-0560">Oxidoreductase</keyword>
<gene>
    <name evidence="6" type="ORF">LK12_17980</name>
</gene>
<dbReference type="Gene3D" id="3.90.700.10">
    <property type="entry name" value="Succinate dehydrogenase/fumarate reductase flavoprotein, catalytic domain"/>
    <property type="match status" value="1"/>
</dbReference>
<comment type="caution">
    <text evidence="6">The sequence shown here is derived from an EMBL/GenBank/DDBJ whole genome shotgun (WGS) entry which is preliminary data.</text>
</comment>
<keyword evidence="3" id="KW-0274">FAD</keyword>
<feature type="domain" description="FAD-dependent oxidoreductase 2 FAD-binding" evidence="5">
    <location>
        <begin position="20"/>
        <end position="525"/>
    </location>
</feature>
<dbReference type="InterPro" id="IPR003953">
    <property type="entry name" value="FAD-dep_OxRdtase_2_FAD-bd"/>
</dbReference>
<protein>
    <recommendedName>
        <fullName evidence="5">FAD-dependent oxidoreductase 2 FAD-binding domain-containing protein</fullName>
    </recommendedName>
</protein>